<keyword evidence="2" id="KW-1185">Reference proteome</keyword>
<evidence type="ECO:0008006" key="3">
    <source>
        <dbReference type="Google" id="ProtNLM"/>
    </source>
</evidence>
<accession>A0ABU6NDM3</accession>
<name>A0ABU6NDM3_9BACI</name>
<organism evidence="1 2">
    <name type="scientific">Bacillus xiapuensis</name>
    <dbReference type="NCBI Taxonomy" id="2014075"/>
    <lineage>
        <taxon>Bacteria</taxon>
        <taxon>Bacillati</taxon>
        <taxon>Bacillota</taxon>
        <taxon>Bacilli</taxon>
        <taxon>Bacillales</taxon>
        <taxon>Bacillaceae</taxon>
        <taxon>Bacillus</taxon>
    </lineage>
</organism>
<feature type="non-terminal residue" evidence="1">
    <location>
        <position position="1"/>
    </location>
</feature>
<reference evidence="1 2" key="1">
    <citation type="submission" date="2023-03" db="EMBL/GenBank/DDBJ databases">
        <title>Bacillus Genome Sequencing.</title>
        <authorList>
            <person name="Dunlap C."/>
        </authorList>
    </citation>
    <scope>NUCLEOTIDE SEQUENCE [LARGE SCALE GENOMIC DNA]</scope>
    <source>
        <strain evidence="1 2">B-14544</strain>
    </source>
</reference>
<dbReference type="Proteomes" id="UP001330749">
    <property type="component" value="Unassembled WGS sequence"/>
</dbReference>
<dbReference type="EMBL" id="JARMQG010000307">
    <property type="protein sequence ID" value="MED3564315.1"/>
    <property type="molecule type" value="Genomic_DNA"/>
</dbReference>
<proteinExistence type="predicted"/>
<comment type="caution">
    <text evidence="1">The sequence shown here is derived from an EMBL/GenBank/DDBJ whole genome shotgun (WGS) entry which is preliminary data.</text>
</comment>
<evidence type="ECO:0000313" key="1">
    <source>
        <dbReference type="EMBL" id="MED3564315.1"/>
    </source>
</evidence>
<dbReference type="Gene3D" id="1.10.10.10">
    <property type="entry name" value="Winged helix-like DNA-binding domain superfamily/Winged helix DNA-binding domain"/>
    <property type="match status" value="1"/>
</dbReference>
<dbReference type="InterPro" id="IPR036388">
    <property type="entry name" value="WH-like_DNA-bd_sf"/>
</dbReference>
<dbReference type="SUPFAM" id="SSF46785">
    <property type="entry name" value="Winged helix' DNA-binding domain"/>
    <property type="match status" value="1"/>
</dbReference>
<sequence length="76" mass="8799">LKKANISVKTYKKIVALIQKMGWRDFTTKDLAAHLEMTERNVRRIVTDMCEVELAQCVGQEAYATRGRPSKIYRLL</sequence>
<evidence type="ECO:0000313" key="2">
    <source>
        <dbReference type="Proteomes" id="UP001330749"/>
    </source>
</evidence>
<gene>
    <name evidence="1" type="ORF">P4447_18025</name>
</gene>
<protein>
    <recommendedName>
        <fullName evidence="3">Transcriptional regulator</fullName>
    </recommendedName>
</protein>
<dbReference type="InterPro" id="IPR036390">
    <property type="entry name" value="WH_DNA-bd_sf"/>
</dbReference>